<dbReference type="SUPFAM" id="SSF51445">
    <property type="entry name" value="(Trans)glycosidases"/>
    <property type="match status" value="1"/>
</dbReference>
<dbReference type="InterPro" id="IPR015020">
    <property type="entry name" value="Rv2525c-like_Glyco_Hydro-like"/>
</dbReference>
<organism evidence="3 4">
    <name type="scientific">Corynebacterium uterequi</name>
    <dbReference type="NCBI Taxonomy" id="1072256"/>
    <lineage>
        <taxon>Bacteria</taxon>
        <taxon>Bacillati</taxon>
        <taxon>Actinomycetota</taxon>
        <taxon>Actinomycetes</taxon>
        <taxon>Mycobacteriales</taxon>
        <taxon>Corynebacteriaceae</taxon>
        <taxon>Corynebacterium</taxon>
    </lineage>
</organism>
<protein>
    <submittedName>
        <fullName evidence="3">Putative DUF1906 family protein</fullName>
    </submittedName>
</protein>
<dbReference type="InterPro" id="IPR017853">
    <property type="entry name" value="GH"/>
</dbReference>
<dbReference type="Pfam" id="PF08924">
    <property type="entry name" value="Rv2525c_GlyHyd-like"/>
    <property type="match status" value="1"/>
</dbReference>
<proteinExistence type="predicted"/>
<dbReference type="STRING" id="1072256.CUTER_03240"/>
<gene>
    <name evidence="3" type="ORF">CUTER_03240</name>
</gene>
<reference evidence="4" key="2">
    <citation type="submission" date="2015-05" db="EMBL/GenBank/DDBJ databases">
        <title>Complete genome sequence of Corynebacterium uterequi DSM 45634, isolated from the uterus of a maiden mare.</title>
        <authorList>
            <person name="Ruckert C."/>
            <person name="Albersmeier A."/>
            <person name="Winkler A."/>
            <person name="Tauch A."/>
        </authorList>
    </citation>
    <scope>NUCLEOTIDE SEQUENCE [LARGE SCALE GENOMIC DNA]</scope>
    <source>
        <strain evidence="4">DSM 45634</strain>
    </source>
</reference>
<name>A0A0G3HHP9_9CORY</name>
<dbReference type="PATRIC" id="fig|1072256.5.peg.642"/>
<accession>A0A0G3HHP9</accession>
<reference evidence="3 4" key="1">
    <citation type="journal article" date="2015" name="Genome Announc.">
        <title>Virulence Factor Genes Detected in the Complete Genome Sequence of Corynebacterium uterequi DSM 45634, Isolated from the Uterus of a Maiden Mare.</title>
        <authorList>
            <person name="Ruckert C."/>
            <person name="Kriete M."/>
            <person name="Jaenicke S."/>
            <person name="Winkler A."/>
            <person name="Tauch A."/>
        </authorList>
    </citation>
    <scope>NUCLEOTIDE SEQUENCE [LARGE SCALE GENOMIC DNA]</scope>
    <source>
        <strain evidence="3 4">DSM 45634</strain>
    </source>
</reference>
<sequence>MAASPSSTLSRRKVLRTAATSAGALAAVGVVLPRTATAQQAAQQSTAATPTVLGKLIDYAAGVPRASVVKAAGYDGAIRYISHRRPGEEGWMLGKPLTIKETKDFALHGLSIASVYQFGRAESADWRRGAAGVVVHAPQAMEFHRLAGGPTGKPLYIAIDDNPSKAQYESLIRPYLAAFEATLKNNGYRLGVYANYPTIDWLVGDGIGEYFWQHNWGSGGKIHPRANLHQVKINATDVDNVRVDINHIYTQDWGQWQPA</sequence>
<dbReference type="AlphaFoldDB" id="A0A0G3HHP9"/>
<dbReference type="RefSeq" id="WP_052844008.1">
    <property type="nucleotide sequence ID" value="NZ_CP011546.1"/>
</dbReference>
<dbReference type="Gene3D" id="3.20.20.80">
    <property type="entry name" value="Glycosidases"/>
    <property type="match status" value="1"/>
</dbReference>
<dbReference type="PROSITE" id="PS51318">
    <property type="entry name" value="TAT"/>
    <property type="match status" value="1"/>
</dbReference>
<keyword evidence="1" id="KW-0732">Signal</keyword>
<evidence type="ECO:0000313" key="3">
    <source>
        <dbReference type="EMBL" id="AKK10657.1"/>
    </source>
</evidence>
<dbReference type="EMBL" id="CP011546">
    <property type="protein sequence ID" value="AKK10657.1"/>
    <property type="molecule type" value="Genomic_DNA"/>
</dbReference>
<dbReference type="InterPro" id="IPR006311">
    <property type="entry name" value="TAT_signal"/>
</dbReference>
<feature type="chain" id="PRO_5038565815" evidence="1">
    <location>
        <begin position="27"/>
        <end position="259"/>
    </location>
</feature>
<feature type="domain" description="Rv2525c-like glycoside hydrolase-like" evidence="2">
    <location>
        <begin position="69"/>
        <end position="247"/>
    </location>
</feature>
<keyword evidence="4" id="KW-1185">Reference proteome</keyword>
<dbReference type="Proteomes" id="UP000035548">
    <property type="component" value="Chromosome"/>
</dbReference>
<evidence type="ECO:0000313" key="4">
    <source>
        <dbReference type="Proteomes" id="UP000035548"/>
    </source>
</evidence>
<evidence type="ECO:0000259" key="2">
    <source>
        <dbReference type="Pfam" id="PF08924"/>
    </source>
</evidence>
<evidence type="ECO:0000256" key="1">
    <source>
        <dbReference type="SAM" id="SignalP"/>
    </source>
</evidence>
<dbReference type="KEGG" id="cut:CUTER_03240"/>
<dbReference type="OrthoDB" id="4472230at2"/>
<feature type="signal peptide" evidence="1">
    <location>
        <begin position="1"/>
        <end position="26"/>
    </location>
</feature>